<protein>
    <submittedName>
        <fullName evidence="1">Uncharacterized protein</fullName>
    </submittedName>
</protein>
<accession>A0ABW9JWA2</accession>
<dbReference type="RefSeq" id="WP_409140220.1">
    <property type="nucleotide sequence ID" value="NZ_JBJXCW010000007.1"/>
</dbReference>
<evidence type="ECO:0000313" key="2">
    <source>
        <dbReference type="Proteomes" id="UP001632339"/>
    </source>
</evidence>
<dbReference type="EMBL" id="JBJXCW010000007">
    <property type="protein sequence ID" value="MFN0297619.1"/>
    <property type="molecule type" value="Genomic_DNA"/>
</dbReference>
<sequence length="67" mass="7204">MQSKFSVQHAYGFTHHAGTGLSYPVDLDYVFSSAYCSSAVLTATTDSFSLSLQPTSTAITVKLPKLK</sequence>
<reference evidence="1 2" key="1">
    <citation type="submission" date="2024-12" db="EMBL/GenBank/DDBJ databases">
        <title>C001-4G Acinetobacter sp. assembled genome.</title>
        <authorList>
            <person name="D'Arcy K."/>
            <person name="Kingdon A.D.H."/>
            <person name="Breen A."/>
            <person name="Mckeown C."/>
            <person name="Allman E."/>
            <person name="Sharma P."/>
            <person name="Mcleman A."/>
            <person name="Roberts A.P."/>
        </authorList>
    </citation>
    <scope>NUCLEOTIDE SEQUENCE [LARGE SCALE GENOMIC DNA]</scope>
    <source>
        <strain evidence="1 2">C1-4G</strain>
    </source>
</reference>
<comment type="caution">
    <text evidence="1">The sequence shown here is derived from an EMBL/GenBank/DDBJ whole genome shotgun (WGS) entry which is preliminary data.</text>
</comment>
<evidence type="ECO:0000313" key="1">
    <source>
        <dbReference type="EMBL" id="MFN0297619.1"/>
    </source>
</evidence>
<keyword evidence="2" id="KW-1185">Reference proteome</keyword>
<gene>
    <name evidence="1" type="ORF">ACKVE0_08785</name>
</gene>
<organism evidence="1 2">
    <name type="scientific">Acinetobacter albensis</name>
    <dbReference type="NCBI Taxonomy" id="1673609"/>
    <lineage>
        <taxon>Bacteria</taxon>
        <taxon>Pseudomonadati</taxon>
        <taxon>Pseudomonadota</taxon>
        <taxon>Gammaproteobacteria</taxon>
        <taxon>Moraxellales</taxon>
        <taxon>Moraxellaceae</taxon>
        <taxon>Acinetobacter</taxon>
    </lineage>
</organism>
<name>A0ABW9JWA2_9GAMM</name>
<proteinExistence type="predicted"/>
<dbReference type="Proteomes" id="UP001632339">
    <property type="component" value="Unassembled WGS sequence"/>
</dbReference>